<evidence type="ECO:0000256" key="1">
    <source>
        <dbReference type="SAM" id="MobiDB-lite"/>
    </source>
</evidence>
<feature type="region of interest" description="Disordered" evidence="1">
    <location>
        <begin position="198"/>
        <end position="229"/>
    </location>
</feature>
<name>A0A6F8YNB9_9ACTN</name>
<evidence type="ECO:0000313" key="2">
    <source>
        <dbReference type="EMBL" id="BCB87610.1"/>
    </source>
</evidence>
<organism evidence="2 3">
    <name type="scientific">Phytohabitans suffuscus</name>
    <dbReference type="NCBI Taxonomy" id="624315"/>
    <lineage>
        <taxon>Bacteria</taxon>
        <taxon>Bacillati</taxon>
        <taxon>Actinomycetota</taxon>
        <taxon>Actinomycetes</taxon>
        <taxon>Micromonosporales</taxon>
        <taxon>Micromonosporaceae</taxon>
    </lineage>
</organism>
<feature type="region of interest" description="Disordered" evidence="1">
    <location>
        <begin position="153"/>
        <end position="173"/>
    </location>
</feature>
<reference evidence="2 3" key="1">
    <citation type="submission" date="2020-03" db="EMBL/GenBank/DDBJ databases">
        <title>Whole genome shotgun sequence of Phytohabitans suffuscus NBRC 105367.</title>
        <authorList>
            <person name="Komaki H."/>
            <person name="Tamura T."/>
        </authorList>
    </citation>
    <scope>NUCLEOTIDE SEQUENCE [LARGE SCALE GENOMIC DNA]</scope>
    <source>
        <strain evidence="2 3">NBRC 105367</strain>
    </source>
</reference>
<protein>
    <submittedName>
        <fullName evidence="2">Uncharacterized protein</fullName>
    </submittedName>
</protein>
<dbReference type="KEGG" id="psuu:Psuf_049230"/>
<gene>
    <name evidence="2" type="ORF">Psuf_049230</name>
</gene>
<sequence length="229" mass="24177">MLHTRTVTGQRRVVLGRHVALVLIEAVLREALVQVDHDPVSGDLGEHAGRGHAGGHLVALPHGQPGNAQPVDAEAVGQHVLRAGGQRGERPAHRREVAHVQAAGVYLGGRDDHDGVRERALDHLGVDTLAGGGGEQLGVGQLVDLAALALGEHRRGGHQRARTRPAPRLVGPGHDAEATALQRPLKGVDATLPAYHRARRRQHDASAPPPALGPVTPSTRRSREARSFG</sequence>
<feature type="compositionally biased region" description="Basic residues" evidence="1">
    <location>
        <begin position="155"/>
        <end position="165"/>
    </location>
</feature>
<dbReference type="AlphaFoldDB" id="A0A6F8YNB9"/>
<reference evidence="2 3" key="2">
    <citation type="submission" date="2020-03" db="EMBL/GenBank/DDBJ databases">
        <authorList>
            <person name="Ichikawa N."/>
            <person name="Kimura A."/>
            <person name="Kitahashi Y."/>
            <person name="Uohara A."/>
        </authorList>
    </citation>
    <scope>NUCLEOTIDE SEQUENCE [LARGE SCALE GENOMIC DNA]</scope>
    <source>
        <strain evidence="2 3">NBRC 105367</strain>
    </source>
</reference>
<accession>A0A6F8YNB9</accession>
<keyword evidence="3" id="KW-1185">Reference proteome</keyword>
<dbReference type="Proteomes" id="UP000503011">
    <property type="component" value="Chromosome"/>
</dbReference>
<proteinExistence type="predicted"/>
<dbReference type="EMBL" id="AP022871">
    <property type="protein sequence ID" value="BCB87610.1"/>
    <property type="molecule type" value="Genomic_DNA"/>
</dbReference>
<evidence type="ECO:0000313" key="3">
    <source>
        <dbReference type="Proteomes" id="UP000503011"/>
    </source>
</evidence>